<proteinExistence type="predicted"/>
<gene>
    <name evidence="1" type="ORF">SAMN05216587_101182</name>
</gene>
<accession>A0A1I0V2Q2</accession>
<protein>
    <recommendedName>
        <fullName evidence="3">PD-(D/E)XK nuclease family transposase</fullName>
    </recommendedName>
</protein>
<reference evidence="1 2" key="1">
    <citation type="submission" date="2016-10" db="EMBL/GenBank/DDBJ databases">
        <authorList>
            <person name="de Groot N.N."/>
        </authorList>
    </citation>
    <scope>NUCLEOTIDE SEQUENCE [LARGE SCALE GENOMIC DNA]</scope>
    <source>
        <strain evidence="1 2">L14</strain>
    </source>
</reference>
<dbReference type="EMBL" id="FOJX01000001">
    <property type="protein sequence ID" value="SFA70403.1"/>
    <property type="molecule type" value="Genomic_DNA"/>
</dbReference>
<name>A0A1I0V2Q2_SELRU</name>
<evidence type="ECO:0000313" key="1">
    <source>
        <dbReference type="EMBL" id="SFA70403.1"/>
    </source>
</evidence>
<sequence>MTQSQPPAEELLGFNNPQYDLAAKNVLSERSVAAYILKGTVPEFKNVSLKDIAEKCIEGDIQVSKVPVNPGKTNAAKRPKKIKGLRNEAGDVTEGWITFDIIFHALTLDSGERIRLIINIEAQKTFSESTLKYILTKRAVFYASRLISSQKETEFSGSDYSEVKKVYTIWICMESPTDRSAINHYRLMERHLVGKYKEPQENYDLINIVMVYLAPGPVRNKTLAMLQVIFQETEKTAEEKSEILRKKFDIEVTAEMEEELRTMCNLSEGIYERGVTKGEENVIKNLWEKGMDVEFIKDVTKWTEEQIMKVVKKTKN</sequence>
<dbReference type="Pfam" id="PF12784">
    <property type="entry name" value="PDDEXK_2"/>
    <property type="match status" value="1"/>
</dbReference>
<dbReference type="AlphaFoldDB" id="A0A1I0V2Q2"/>
<organism evidence="1 2">
    <name type="scientific">Selenomonas ruminantium</name>
    <dbReference type="NCBI Taxonomy" id="971"/>
    <lineage>
        <taxon>Bacteria</taxon>
        <taxon>Bacillati</taxon>
        <taxon>Bacillota</taxon>
        <taxon>Negativicutes</taxon>
        <taxon>Selenomonadales</taxon>
        <taxon>Selenomonadaceae</taxon>
        <taxon>Selenomonas</taxon>
    </lineage>
</organism>
<dbReference type="RefSeq" id="WP_074811749.1">
    <property type="nucleotide sequence ID" value="NZ_FOJX01000001.1"/>
</dbReference>
<dbReference type="Proteomes" id="UP000183843">
    <property type="component" value="Unassembled WGS sequence"/>
</dbReference>
<evidence type="ECO:0008006" key="3">
    <source>
        <dbReference type="Google" id="ProtNLM"/>
    </source>
</evidence>
<evidence type="ECO:0000313" key="2">
    <source>
        <dbReference type="Proteomes" id="UP000183843"/>
    </source>
</evidence>